<dbReference type="PANTHER" id="PTHR33204">
    <property type="entry name" value="TRANSCRIPTIONAL REGULATOR, MARR FAMILY"/>
    <property type="match status" value="1"/>
</dbReference>
<accession>A0ABV1VQV3</accession>
<dbReference type="SUPFAM" id="SSF46785">
    <property type="entry name" value="Winged helix' DNA-binding domain"/>
    <property type="match status" value="1"/>
</dbReference>
<keyword evidence="6" id="KW-1185">Reference proteome</keyword>
<dbReference type="InterPro" id="IPR036390">
    <property type="entry name" value="WH_DNA-bd_sf"/>
</dbReference>
<evidence type="ECO:0000256" key="3">
    <source>
        <dbReference type="ARBA" id="ARBA00023163"/>
    </source>
</evidence>
<dbReference type="Pfam" id="PF01638">
    <property type="entry name" value="HxlR"/>
    <property type="match status" value="1"/>
</dbReference>
<dbReference type="InterPro" id="IPR036388">
    <property type="entry name" value="WH-like_DNA-bd_sf"/>
</dbReference>
<dbReference type="Proteomes" id="UP001490330">
    <property type="component" value="Unassembled WGS sequence"/>
</dbReference>
<feature type="domain" description="HTH hxlR-type" evidence="4">
    <location>
        <begin position="11"/>
        <end position="108"/>
    </location>
</feature>
<reference evidence="5 6" key="1">
    <citation type="submission" date="2024-06" db="EMBL/GenBank/DDBJ databases">
        <title>The Natural Products Discovery Center: Release of the First 8490 Sequenced Strains for Exploring Actinobacteria Biosynthetic Diversity.</title>
        <authorList>
            <person name="Kalkreuter E."/>
            <person name="Kautsar S.A."/>
            <person name="Yang D."/>
            <person name="Bader C.D."/>
            <person name="Teijaro C.N."/>
            <person name="Fluegel L."/>
            <person name="Davis C.M."/>
            <person name="Simpson J.R."/>
            <person name="Lauterbach L."/>
            <person name="Steele A.D."/>
            <person name="Gui C."/>
            <person name="Meng S."/>
            <person name="Li G."/>
            <person name="Viehrig K."/>
            <person name="Ye F."/>
            <person name="Su P."/>
            <person name="Kiefer A.F."/>
            <person name="Nichols A."/>
            <person name="Cepeda A.J."/>
            <person name="Yan W."/>
            <person name="Fan B."/>
            <person name="Jiang Y."/>
            <person name="Adhikari A."/>
            <person name="Zheng C.-J."/>
            <person name="Schuster L."/>
            <person name="Cowan T.M."/>
            <person name="Smanski M.J."/>
            <person name="Chevrette M.G."/>
            <person name="De Carvalho L.P.S."/>
            <person name="Shen B."/>
        </authorList>
    </citation>
    <scope>NUCLEOTIDE SEQUENCE [LARGE SCALE GENOMIC DNA]</scope>
    <source>
        <strain evidence="5 6">NPDC000632</strain>
    </source>
</reference>
<keyword evidence="2" id="KW-0238">DNA-binding</keyword>
<dbReference type="PROSITE" id="PS51118">
    <property type="entry name" value="HTH_HXLR"/>
    <property type="match status" value="1"/>
</dbReference>
<gene>
    <name evidence="5" type="ORF">ABT322_32875</name>
</gene>
<evidence type="ECO:0000259" key="4">
    <source>
        <dbReference type="PROSITE" id="PS51118"/>
    </source>
</evidence>
<dbReference type="InterPro" id="IPR002577">
    <property type="entry name" value="HTH_HxlR"/>
</dbReference>
<comment type="caution">
    <text evidence="5">The sequence shown here is derived from an EMBL/GenBank/DDBJ whole genome shotgun (WGS) entry which is preliminary data.</text>
</comment>
<keyword evidence="1" id="KW-0805">Transcription regulation</keyword>
<dbReference type="PANTHER" id="PTHR33204:SF18">
    <property type="entry name" value="TRANSCRIPTIONAL REGULATORY PROTEIN"/>
    <property type="match status" value="1"/>
</dbReference>
<evidence type="ECO:0000256" key="1">
    <source>
        <dbReference type="ARBA" id="ARBA00023015"/>
    </source>
</evidence>
<evidence type="ECO:0000313" key="5">
    <source>
        <dbReference type="EMBL" id="MER6908446.1"/>
    </source>
</evidence>
<sequence>MLKHTYEGQDCSLARALEVIGERWTLLIVRSALLGVRRFEGFLGSMDIARNVLANRLVRLVDAGLMERVPYQWKPLRHEYVLTSAGHDLTRSVIALIQWGDRNVPARLGPPRRAEHRGCDGSVSVELHCSRCGHEVGDEEVTMRRLR</sequence>
<proteinExistence type="predicted"/>
<dbReference type="Gene3D" id="1.10.10.10">
    <property type="entry name" value="Winged helix-like DNA-binding domain superfamily/Winged helix DNA-binding domain"/>
    <property type="match status" value="1"/>
</dbReference>
<keyword evidence="3" id="KW-0804">Transcription</keyword>
<dbReference type="EMBL" id="JBEPCV010000045">
    <property type="protein sequence ID" value="MER6908446.1"/>
    <property type="molecule type" value="Genomic_DNA"/>
</dbReference>
<evidence type="ECO:0000256" key="2">
    <source>
        <dbReference type="ARBA" id="ARBA00023125"/>
    </source>
</evidence>
<evidence type="ECO:0000313" key="6">
    <source>
        <dbReference type="Proteomes" id="UP001490330"/>
    </source>
</evidence>
<organism evidence="5 6">
    <name type="scientific">Streptomyces flaveolus</name>
    <dbReference type="NCBI Taxonomy" id="67297"/>
    <lineage>
        <taxon>Bacteria</taxon>
        <taxon>Bacillati</taxon>
        <taxon>Actinomycetota</taxon>
        <taxon>Actinomycetes</taxon>
        <taxon>Kitasatosporales</taxon>
        <taxon>Streptomycetaceae</taxon>
        <taxon>Streptomyces</taxon>
    </lineage>
</organism>
<protein>
    <submittedName>
        <fullName evidence="5">Helix-turn-helix domain-containing protein</fullName>
    </submittedName>
</protein>
<dbReference type="RefSeq" id="WP_350721959.1">
    <property type="nucleotide sequence ID" value="NZ_JBEPCO010000033.1"/>
</dbReference>
<name>A0ABV1VQV3_9ACTN</name>